<proteinExistence type="predicted"/>
<name>A0AAV8XRC9_9CUCU</name>
<protein>
    <recommendedName>
        <fullName evidence="2">PiggyBac transposable element-derived protein domain-containing protein</fullName>
    </recommendedName>
</protein>
<feature type="compositionally biased region" description="Basic and acidic residues" evidence="1">
    <location>
        <begin position="275"/>
        <end position="284"/>
    </location>
</feature>
<dbReference type="AlphaFoldDB" id="A0AAV8XRC9"/>
<accession>A0AAV8XRC9</accession>
<dbReference type="Proteomes" id="UP001162156">
    <property type="component" value="Unassembled WGS sequence"/>
</dbReference>
<dbReference type="PANTHER" id="PTHR47272:SF1">
    <property type="entry name" value="PIGGYBAC TRANSPOSABLE ELEMENT-DERIVED PROTEIN 3-LIKE"/>
    <property type="match status" value="1"/>
</dbReference>
<feature type="domain" description="PiggyBac transposable element-derived protein" evidence="2">
    <location>
        <begin position="1"/>
        <end position="102"/>
    </location>
</feature>
<organism evidence="3 4">
    <name type="scientific">Rhamnusium bicolor</name>
    <dbReference type="NCBI Taxonomy" id="1586634"/>
    <lineage>
        <taxon>Eukaryota</taxon>
        <taxon>Metazoa</taxon>
        <taxon>Ecdysozoa</taxon>
        <taxon>Arthropoda</taxon>
        <taxon>Hexapoda</taxon>
        <taxon>Insecta</taxon>
        <taxon>Pterygota</taxon>
        <taxon>Neoptera</taxon>
        <taxon>Endopterygota</taxon>
        <taxon>Coleoptera</taxon>
        <taxon>Polyphaga</taxon>
        <taxon>Cucujiformia</taxon>
        <taxon>Chrysomeloidea</taxon>
        <taxon>Cerambycidae</taxon>
        <taxon>Lepturinae</taxon>
        <taxon>Rhagiini</taxon>
        <taxon>Rhamnusium</taxon>
    </lineage>
</organism>
<feature type="region of interest" description="Disordered" evidence="1">
    <location>
        <begin position="260"/>
        <end position="291"/>
    </location>
</feature>
<sequence>MSVSSLPRTRAYWRSDIGVSNIQDVMTINEFEKIKNTLHFNDNNTVVGKDDPKYDELHKIRPLIDHLNSRFSYISLEPQLAIDEQICATKFRNHMKQYLPICSVGLQDILKEDEPGLGVTGNVVVRLTRIVPKNLNYCIYFDNFYSSVPLMVHLANQGIYRLATVRRNRIPNNKLLEEKEMKKVDRGTSEEYVANVDGVDLSAVAWKDNKTVSLLSTAYGELPLHKVTRIQEKKENCNKKNLWEFRLEIAQCLCLMGPKNEKKRGRPSSGTQQLIEEKRKREPATHVPPMNVRNDETSHWIKYDSARQRCKYATCKSYTHFKCDKCSVFLCLTKDKNCFRPFLS</sequence>
<evidence type="ECO:0000313" key="3">
    <source>
        <dbReference type="EMBL" id="KAJ8941586.1"/>
    </source>
</evidence>
<feature type="domain" description="PiggyBac transposable element-derived protein" evidence="2">
    <location>
        <begin position="114"/>
        <end position="229"/>
    </location>
</feature>
<evidence type="ECO:0000259" key="2">
    <source>
        <dbReference type="Pfam" id="PF13843"/>
    </source>
</evidence>
<comment type="caution">
    <text evidence="3">The sequence shown here is derived from an EMBL/GenBank/DDBJ whole genome shotgun (WGS) entry which is preliminary data.</text>
</comment>
<reference evidence="3" key="1">
    <citation type="journal article" date="2023" name="Insect Mol. Biol.">
        <title>Genome sequencing provides insights into the evolution of gene families encoding plant cell wall-degrading enzymes in longhorned beetles.</title>
        <authorList>
            <person name="Shin N.R."/>
            <person name="Okamura Y."/>
            <person name="Kirsch R."/>
            <person name="Pauchet Y."/>
        </authorList>
    </citation>
    <scope>NUCLEOTIDE SEQUENCE</scope>
    <source>
        <strain evidence="3">RBIC_L_NR</strain>
    </source>
</reference>
<dbReference type="PANTHER" id="PTHR47272">
    <property type="entry name" value="DDE_TNP_1_7 DOMAIN-CONTAINING PROTEIN"/>
    <property type="match status" value="1"/>
</dbReference>
<evidence type="ECO:0000313" key="4">
    <source>
        <dbReference type="Proteomes" id="UP001162156"/>
    </source>
</evidence>
<dbReference type="EMBL" id="JANEYF010002849">
    <property type="protein sequence ID" value="KAJ8941586.1"/>
    <property type="molecule type" value="Genomic_DNA"/>
</dbReference>
<gene>
    <name evidence="3" type="ORF">NQ314_010365</name>
</gene>
<evidence type="ECO:0000256" key="1">
    <source>
        <dbReference type="SAM" id="MobiDB-lite"/>
    </source>
</evidence>
<dbReference type="Pfam" id="PF13843">
    <property type="entry name" value="DDE_Tnp_1_7"/>
    <property type="match status" value="2"/>
</dbReference>
<dbReference type="InterPro" id="IPR029526">
    <property type="entry name" value="PGBD"/>
</dbReference>
<keyword evidence="4" id="KW-1185">Reference proteome</keyword>